<dbReference type="AlphaFoldDB" id="A0A517YDX0"/>
<dbReference type="PANTHER" id="PTHR36930:SF1">
    <property type="entry name" value="MOSC DOMAIN-CONTAINING PROTEIN"/>
    <property type="match status" value="1"/>
</dbReference>
<dbReference type="RefSeq" id="WP_145090430.1">
    <property type="nucleotide sequence ID" value="NZ_CP036274.1"/>
</dbReference>
<evidence type="ECO:0000313" key="2">
    <source>
        <dbReference type="EMBL" id="QDU28332.1"/>
    </source>
</evidence>
<name>A0A517YDX0_9BACT</name>
<evidence type="ECO:0000259" key="1">
    <source>
        <dbReference type="PROSITE" id="PS51340"/>
    </source>
</evidence>
<proteinExistence type="predicted"/>
<dbReference type="OrthoDB" id="1550913at2"/>
<dbReference type="KEGG" id="aagg:ETAA8_34320"/>
<dbReference type="EMBL" id="CP036274">
    <property type="protein sequence ID" value="QDU28332.1"/>
    <property type="molecule type" value="Genomic_DNA"/>
</dbReference>
<dbReference type="InterPro" id="IPR011037">
    <property type="entry name" value="Pyrv_Knase-like_insert_dom_sf"/>
</dbReference>
<dbReference type="GO" id="GO:0030151">
    <property type="term" value="F:molybdenum ion binding"/>
    <property type="evidence" value="ECO:0007669"/>
    <property type="project" value="InterPro"/>
</dbReference>
<organism evidence="2 3">
    <name type="scientific">Anatilimnocola aggregata</name>
    <dbReference type="NCBI Taxonomy" id="2528021"/>
    <lineage>
        <taxon>Bacteria</taxon>
        <taxon>Pseudomonadati</taxon>
        <taxon>Planctomycetota</taxon>
        <taxon>Planctomycetia</taxon>
        <taxon>Pirellulales</taxon>
        <taxon>Pirellulaceae</taxon>
        <taxon>Anatilimnocola</taxon>
    </lineage>
</organism>
<sequence>MSVSFAGELLAIGIAPQAKAPLELCESVEIIAGRGIVGDRYSAGKGAGQKGKIDDEQQVTLIAAEAIAAACEESGLPITHLITRRNLLVQGVPLNDLVSKTFRVGEVILRGLQPCDPCGYLEKQTFAHIKQALLKRGGLRTVVLQGGTIRVGDAVELVELPRS</sequence>
<accession>A0A517YDX0</accession>
<dbReference type="PROSITE" id="PS51340">
    <property type="entry name" value="MOSC"/>
    <property type="match status" value="1"/>
</dbReference>
<dbReference type="Gene3D" id="2.40.33.20">
    <property type="entry name" value="PK beta-barrel domain-like"/>
    <property type="match status" value="1"/>
</dbReference>
<dbReference type="SUPFAM" id="SSF50800">
    <property type="entry name" value="PK beta-barrel domain-like"/>
    <property type="match status" value="1"/>
</dbReference>
<reference evidence="2 3" key="1">
    <citation type="submission" date="2019-02" db="EMBL/GenBank/DDBJ databases">
        <title>Deep-cultivation of Planctomycetes and their phenomic and genomic characterization uncovers novel biology.</title>
        <authorList>
            <person name="Wiegand S."/>
            <person name="Jogler M."/>
            <person name="Boedeker C."/>
            <person name="Pinto D."/>
            <person name="Vollmers J."/>
            <person name="Rivas-Marin E."/>
            <person name="Kohn T."/>
            <person name="Peeters S.H."/>
            <person name="Heuer A."/>
            <person name="Rast P."/>
            <person name="Oberbeckmann S."/>
            <person name="Bunk B."/>
            <person name="Jeske O."/>
            <person name="Meyerdierks A."/>
            <person name="Storesund J.E."/>
            <person name="Kallscheuer N."/>
            <person name="Luecker S."/>
            <person name="Lage O.M."/>
            <person name="Pohl T."/>
            <person name="Merkel B.J."/>
            <person name="Hornburger P."/>
            <person name="Mueller R.-W."/>
            <person name="Bruemmer F."/>
            <person name="Labrenz M."/>
            <person name="Spormann A.M."/>
            <person name="Op den Camp H."/>
            <person name="Overmann J."/>
            <person name="Amann R."/>
            <person name="Jetten M.S.M."/>
            <person name="Mascher T."/>
            <person name="Medema M.H."/>
            <person name="Devos D.P."/>
            <person name="Kaster A.-K."/>
            <person name="Ovreas L."/>
            <person name="Rohde M."/>
            <person name="Galperin M.Y."/>
            <person name="Jogler C."/>
        </authorList>
    </citation>
    <scope>NUCLEOTIDE SEQUENCE [LARGE SCALE GENOMIC DNA]</scope>
    <source>
        <strain evidence="2 3">ETA_A8</strain>
    </source>
</reference>
<evidence type="ECO:0000313" key="3">
    <source>
        <dbReference type="Proteomes" id="UP000315017"/>
    </source>
</evidence>
<keyword evidence="3" id="KW-1185">Reference proteome</keyword>
<dbReference type="GO" id="GO:0030170">
    <property type="term" value="F:pyridoxal phosphate binding"/>
    <property type="evidence" value="ECO:0007669"/>
    <property type="project" value="InterPro"/>
</dbReference>
<dbReference type="Pfam" id="PF03473">
    <property type="entry name" value="MOSC"/>
    <property type="match status" value="1"/>
</dbReference>
<protein>
    <submittedName>
        <fullName evidence="2">MOSC domain protein</fullName>
    </submittedName>
</protein>
<dbReference type="GO" id="GO:0003824">
    <property type="term" value="F:catalytic activity"/>
    <property type="evidence" value="ECO:0007669"/>
    <property type="project" value="InterPro"/>
</dbReference>
<gene>
    <name evidence="2" type="ORF">ETAA8_34320</name>
</gene>
<dbReference type="InterPro" id="IPR005302">
    <property type="entry name" value="MoCF_Sase_C"/>
</dbReference>
<dbReference type="PANTHER" id="PTHR36930">
    <property type="entry name" value="METAL-SULFUR CLUSTER BIOSYNTHESIS PROTEINS YUAD-RELATED"/>
    <property type="match status" value="1"/>
</dbReference>
<dbReference type="Proteomes" id="UP000315017">
    <property type="component" value="Chromosome"/>
</dbReference>
<dbReference type="InterPro" id="IPR052716">
    <property type="entry name" value="MOSC_domain"/>
</dbReference>
<feature type="domain" description="MOSC" evidence="1">
    <location>
        <begin position="22"/>
        <end position="158"/>
    </location>
</feature>